<dbReference type="Proteomes" id="UP001218034">
    <property type="component" value="Chromosome"/>
</dbReference>
<evidence type="ECO:0000256" key="1">
    <source>
        <dbReference type="SAM" id="Coils"/>
    </source>
</evidence>
<evidence type="ECO:0000313" key="3">
    <source>
        <dbReference type="Proteomes" id="UP001218034"/>
    </source>
</evidence>
<dbReference type="GeneID" id="90589527"/>
<sequence length="45" mass="5438">MDDVEEILDRLDRETVEEKHRQIDEKLDEVHEQIALLDRHINNKG</sequence>
<evidence type="ECO:0000313" key="2">
    <source>
        <dbReference type="EMBL" id="WEL19124.1"/>
    </source>
</evidence>
<protein>
    <submittedName>
        <fullName evidence="2">Uncharacterized protein</fullName>
    </submittedName>
</protein>
<dbReference type="EMBL" id="CP104395">
    <property type="protein sequence ID" value="WEL19124.1"/>
    <property type="molecule type" value="Genomic_DNA"/>
</dbReference>
<organism evidence="2 3">
    <name type="scientific">Candidatus Nanohalococcus occultus</name>
    <dbReference type="NCBI Taxonomy" id="2978047"/>
    <lineage>
        <taxon>Archaea</taxon>
        <taxon>Candidatus Nanohalarchaeota</taxon>
        <taxon>Candidatus Nanohalarchaeota incertae sedis</taxon>
        <taxon>Candidatus Nanohalococcus</taxon>
    </lineage>
</organism>
<feature type="coiled-coil region" evidence="1">
    <location>
        <begin position="1"/>
        <end position="33"/>
    </location>
</feature>
<dbReference type="RefSeq" id="WP_347721996.1">
    <property type="nucleotide sequence ID" value="NZ_CP104395.1"/>
</dbReference>
<reference evidence="2 3" key="1">
    <citation type="submission" date="2022-09" db="EMBL/GenBank/DDBJ databases">
        <title>Xylan utilization by haloarchaea-nanohaloarchaea associations.</title>
        <authorList>
            <person name="Yakimov M."/>
        </authorList>
    </citation>
    <scope>NUCLEOTIDE SEQUENCE [LARGE SCALE GENOMIC DNA]</scope>
    <source>
        <strain evidence="2 3">SVXNc</strain>
    </source>
</reference>
<accession>A0ABY8CD27</accession>
<name>A0ABY8CD27_9ARCH</name>
<gene>
    <name evidence="2" type="ORF">SVXNc_0092</name>
</gene>
<proteinExistence type="predicted"/>
<keyword evidence="3" id="KW-1185">Reference proteome</keyword>
<keyword evidence="1" id="KW-0175">Coiled coil</keyword>